<keyword evidence="9" id="KW-0472">Membrane</keyword>
<dbReference type="SUPFAM" id="SSF48264">
    <property type="entry name" value="Cytochrome P450"/>
    <property type="match status" value="1"/>
</dbReference>
<evidence type="ECO:0000313" key="10">
    <source>
        <dbReference type="EMBL" id="KAH8094802.1"/>
    </source>
</evidence>
<evidence type="ECO:0000256" key="4">
    <source>
        <dbReference type="ARBA" id="ARBA00022723"/>
    </source>
</evidence>
<comment type="pathway">
    <text evidence="2">Secondary metabolite biosynthesis.</text>
</comment>
<evidence type="ECO:0000313" key="11">
    <source>
        <dbReference type="Proteomes" id="UP000813824"/>
    </source>
</evidence>
<dbReference type="Pfam" id="PF00067">
    <property type="entry name" value="p450"/>
    <property type="match status" value="1"/>
</dbReference>
<dbReference type="InterPro" id="IPR036396">
    <property type="entry name" value="Cyt_P450_sf"/>
</dbReference>
<keyword evidence="9" id="KW-1133">Transmembrane helix</keyword>
<accession>A0A8K0UKE3</accession>
<keyword evidence="6 7" id="KW-0408">Iron</keyword>
<dbReference type="PANTHER" id="PTHR24305">
    <property type="entry name" value="CYTOCHROME P450"/>
    <property type="match status" value="1"/>
</dbReference>
<dbReference type="CDD" id="cd11062">
    <property type="entry name" value="CYP58-like"/>
    <property type="match status" value="1"/>
</dbReference>
<keyword evidence="4 7" id="KW-0479">Metal-binding</keyword>
<evidence type="ECO:0000256" key="5">
    <source>
        <dbReference type="ARBA" id="ARBA00023002"/>
    </source>
</evidence>
<evidence type="ECO:0000256" key="2">
    <source>
        <dbReference type="ARBA" id="ARBA00005179"/>
    </source>
</evidence>
<dbReference type="GO" id="GO:0005506">
    <property type="term" value="F:iron ion binding"/>
    <property type="evidence" value="ECO:0007669"/>
    <property type="project" value="InterPro"/>
</dbReference>
<evidence type="ECO:0000256" key="3">
    <source>
        <dbReference type="ARBA" id="ARBA00010617"/>
    </source>
</evidence>
<dbReference type="GO" id="GO:0004497">
    <property type="term" value="F:monooxygenase activity"/>
    <property type="evidence" value="ECO:0007669"/>
    <property type="project" value="UniProtKB-KW"/>
</dbReference>
<sequence length="496" mass="55659">MALIQAALYSLPSLYVIWTVYTWIYNTYFHPLARFPGPKLAAMSTMWKMWRYMIARDFIPRMVEVHSQYGNVVRVSPNELHFSDPDVYNELYNSHRRWPKYSLLYGPMTDGVSVWSILDYASAKKRRETLLSHFSRKSILELQHLINILCAAISRQHAAGQSSDFTHAFKCFSLDTITSVCFATSTDAINAPDFKSPVLLAMHSAVGILQTFIYFPVVRSIMGKIPPSMLFKMTTLLDGYNEIRQILAKQVRDILADPAILTAVPHPTIYHSLISPASQDPTVSLSFADLVDDAYVLVFAGVDTSSAAITTGVIHCIEDIRVYKALKQELKEAWPDLSNVPRYETLEKLPYLTAVVKESLRLSHGVTSPLPRVVPEEGGILGGHAIPGGTVVGMSCCFVHNNETVFEEAYKFKPERWLGGHGKDLEPYLVPFSKGTRSCVGMNLGYCEVYLCLANIFRRFEMQFDGVSAADYKWVDLYVPVPVGPDIRIFATPVSS</sequence>
<evidence type="ECO:0000256" key="6">
    <source>
        <dbReference type="ARBA" id="ARBA00023004"/>
    </source>
</evidence>
<dbReference type="InterPro" id="IPR017972">
    <property type="entry name" value="Cyt_P450_CS"/>
</dbReference>
<evidence type="ECO:0000256" key="9">
    <source>
        <dbReference type="SAM" id="Phobius"/>
    </source>
</evidence>
<dbReference type="InterPro" id="IPR001128">
    <property type="entry name" value="Cyt_P450"/>
</dbReference>
<protein>
    <submittedName>
        <fullName evidence="10">Cytochrome P450</fullName>
    </submittedName>
</protein>
<dbReference type="PROSITE" id="PS00086">
    <property type="entry name" value="CYTOCHROME_P450"/>
    <property type="match status" value="1"/>
</dbReference>
<keyword evidence="7 8" id="KW-0349">Heme</keyword>
<dbReference type="InterPro" id="IPR050121">
    <property type="entry name" value="Cytochrome_P450_monoxygenase"/>
</dbReference>
<dbReference type="PRINTS" id="PR00385">
    <property type="entry name" value="P450"/>
</dbReference>
<feature type="transmembrane region" description="Helical" evidence="9">
    <location>
        <begin position="6"/>
        <end position="25"/>
    </location>
</feature>
<dbReference type="Proteomes" id="UP000813824">
    <property type="component" value="Unassembled WGS sequence"/>
</dbReference>
<dbReference type="InterPro" id="IPR002401">
    <property type="entry name" value="Cyt_P450_E_grp-I"/>
</dbReference>
<reference evidence="10" key="1">
    <citation type="journal article" date="2021" name="New Phytol.">
        <title>Evolutionary innovations through gain and loss of genes in the ectomycorrhizal Boletales.</title>
        <authorList>
            <person name="Wu G."/>
            <person name="Miyauchi S."/>
            <person name="Morin E."/>
            <person name="Kuo A."/>
            <person name="Drula E."/>
            <person name="Varga T."/>
            <person name="Kohler A."/>
            <person name="Feng B."/>
            <person name="Cao Y."/>
            <person name="Lipzen A."/>
            <person name="Daum C."/>
            <person name="Hundley H."/>
            <person name="Pangilinan J."/>
            <person name="Johnson J."/>
            <person name="Barry K."/>
            <person name="LaButti K."/>
            <person name="Ng V."/>
            <person name="Ahrendt S."/>
            <person name="Min B."/>
            <person name="Choi I.G."/>
            <person name="Park H."/>
            <person name="Plett J.M."/>
            <person name="Magnuson J."/>
            <person name="Spatafora J.W."/>
            <person name="Nagy L.G."/>
            <person name="Henrissat B."/>
            <person name="Grigoriev I.V."/>
            <person name="Yang Z.L."/>
            <person name="Xu J."/>
            <person name="Martin F.M."/>
        </authorList>
    </citation>
    <scope>NUCLEOTIDE SEQUENCE</scope>
    <source>
        <strain evidence="10">KKN 215</strain>
    </source>
</reference>
<keyword evidence="5 8" id="KW-0560">Oxidoreductase</keyword>
<dbReference type="Gene3D" id="1.10.630.10">
    <property type="entry name" value="Cytochrome P450"/>
    <property type="match status" value="1"/>
</dbReference>
<name>A0A8K0UKE3_9AGAR</name>
<dbReference type="EMBL" id="JAEVFJ010000024">
    <property type="protein sequence ID" value="KAH8094802.1"/>
    <property type="molecule type" value="Genomic_DNA"/>
</dbReference>
<proteinExistence type="inferred from homology"/>
<comment type="cofactor">
    <cofactor evidence="1 7">
        <name>heme</name>
        <dbReference type="ChEBI" id="CHEBI:30413"/>
    </cofactor>
</comment>
<comment type="similarity">
    <text evidence="3 8">Belongs to the cytochrome P450 family.</text>
</comment>
<evidence type="ECO:0000256" key="1">
    <source>
        <dbReference type="ARBA" id="ARBA00001971"/>
    </source>
</evidence>
<keyword evidence="9" id="KW-0812">Transmembrane</keyword>
<gene>
    <name evidence="10" type="ORF">BXZ70DRAFT_1001232</name>
</gene>
<dbReference type="AlphaFoldDB" id="A0A8K0UKE3"/>
<feature type="binding site" description="axial binding residue" evidence="7">
    <location>
        <position position="439"/>
    </location>
    <ligand>
        <name>heme</name>
        <dbReference type="ChEBI" id="CHEBI:30413"/>
    </ligand>
    <ligandPart>
        <name>Fe</name>
        <dbReference type="ChEBI" id="CHEBI:18248"/>
    </ligandPart>
</feature>
<dbReference type="PANTHER" id="PTHR24305:SF157">
    <property type="entry name" value="N-ACETYLTRYPTOPHAN 6-HYDROXYLASE IVOC-RELATED"/>
    <property type="match status" value="1"/>
</dbReference>
<organism evidence="10 11">
    <name type="scientific">Cristinia sonorae</name>
    <dbReference type="NCBI Taxonomy" id="1940300"/>
    <lineage>
        <taxon>Eukaryota</taxon>
        <taxon>Fungi</taxon>
        <taxon>Dikarya</taxon>
        <taxon>Basidiomycota</taxon>
        <taxon>Agaricomycotina</taxon>
        <taxon>Agaricomycetes</taxon>
        <taxon>Agaricomycetidae</taxon>
        <taxon>Agaricales</taxon>
        <taxon>Pleurotineae</taxon>
        <taxon>Stephanosporaceae</taxon>
        <taxon>Cristinia</taxon>
    </lineage>
</organism>
<dbReference type="GO" id="GO:0016705">
    <property type="term" value="F:oxidoreductase activity, acting on paired donors, with incorporation or reduction of molecular oxygen"/>
    <property type="evidence" value="ECO:0007669"/>
    <property type="project" value="InterPro"/>
</dbReference>
<dbReference type="GO" id="GO:0020037">
    <property type="term" value="F:heme binding"/>
    <property type="evidence" value="ECO:0007669"/>
    <property type="project" value="InterPro"/>
</dbReference>
<comment type="caution">
    <text evidence="10">The sequence shown here is derived from an EMBL/GenBank/DDBJ whole genome shotgun (WGS) entry which is preliminary data.</text>
</comment>
<evidence type="ECO:0000256" key="7">
    <source>
        <dbReference type="PIRSR" id="PIRSR602401-1"/>
    </source>
</evidence>
<dbReference type="OrthoDB" id="1470350at2759"/>
<evidence type="ECO:0000256" key="8">
    <source>
        <dbReference type="RuleBase" id="RU000461"/>
    </source>
</evidence>
<keyword evidence="11" id="KW-1185">Reference proteome</keyword>
<dbReference type="PRINTS" id="PR00463">
    <property type="entry name" value="EP450I"/>
</dbReference>
<keyword evidence="8" id="KW-0503">Monooxygenase</keyword>